<evidence type="ECO:0000256" key="1">
    <source>
        <dbReference type="SAM" id="MobiDB-lite"/>
    </source>
</evidence>
<protein>
    <submittedName>
        <fullName evidence="3">Uncharacterized protein</fullName>
    </submittedName>
</protein>
<organism evidence="3 4">
    <name type="scientific">Didymodactylos carnosus</name>
    <dbReference type="NCBI Taxonomy" id="1234261"/>
    <lineage>
        <taxon>Eukaryota</taxon>
        <taxon>Metazoa</taxon>
        <taxon>Spiralia</taxon>
        <taxon>Gnathifera</taxon>
        <taxon>Rotifera</taxon>
        <taxon>Eurotatoria</taxon>
        <taxon>Bdelloidea</taxon>
        <taxon>Philodinida</taxon>
        <taxon>Philodinidae</taxon>
        <taxon>Didymodactylos</taxon>
    </lineage>
</organism>
<feature type="region of interest" description="Disordered" evidence="1">
    <location>
        <begin position="67"/>
        <end position="90"/>
    </location>
</feature>
<sequence length="90" mass="10058">MKQRYQHLQMTSKKSIIGETLTELTKLGDLTFGGYFGESNEMRLSSAGELWIAAIELRIQLLETDVEEGSRRKSELISPPEPSAKIATDS</sequence>
<gene>
    <name evidence="2" type="ORF">OVA965_LOCUS20127</name>
    <name evidence="3" type="ORF">TMI583_LOCUS20411</name>
</gene>
<dbReference type="Proteomes" id="UP000682733">
    <property type="component" value="Unassembled WGS sequence"/>
</dbReference>
<dbReference type="EMBL" id="CAJOBA010016809">
    <property type="protein sequence ID" value="CAF3892880.1"/>
    <property type="molecule type" value="Genomic_DNA"/>
</dbReference>
<dbReference type="AlphaFoldDB" id="A0A8S2LAA0"/>
<comment type="caution">
    <text evidence="3">The sequence shown here is derived from an EMBL/GenBank/DDBJ whole genome shotgun (WGS) entry which is preliminary data.</text>
</comment>
<evidence type="ECO:0000313" key="4">
    <source>
        <dbReference type="Proteomes" id="UP000682733"/>
    </source>
</evidence>
<evidence type="ECO:0000313" key="3">
    <source>
        <dbReference type="EMBL" id="CAF3892880.1"/>
    </source>
</evidence>
<proteinExistence type="predicted"/>
<dbReference type="Proteomes" id="UP000677228">
    <property type="component" value="Unassembled WGS sequence"/>
</dbReference>
<reference evidence="3" key="1">
    <citation type="submission" date="2021-02" db="EMBL/GenBank/DDBJ databases">
        <authorList>
            <person name="Nowell W R."/>
        </authorList>
    </citation>
    <scope>NUCLEOTIDE SEQUENCE</scope>
</reference>
<accession>A0A8S2LAA0</accession>
<name>A0A8S2LAA0_9BILA</name>
<dbReference type="EMBL" id="CAJNOK010010599">
    <property type="protein sequence ID" value="CAF1119841.1"/>
    <property type="molecule type" value="Genomic_DNA"/>
</dbReference>
<evidence type="ECO:0000313" key="2">
    <source>
        <dbReference type="EMBL" id="CAF1119841.1"/>
    </source>
</evidence>